<dbReference type="InterPro" id="IPR002508">
    <property type="entry name" value="MurNAc-LAA_cat"/>
</dbReference>
<dbReference type="Pfam" id="PF18962">
    <property type="entry name" value="Por_Secre_tail"/>
    <property type="match status" value="1"/>
</dbReference>
<feature type="chain" id="PRO_5028378868" evidence="2">
    <location>
        <begin position="24"/>
        <end position="641"/>
    </location>
</feature>
<dbReference type="GO" id="GO:0030288">
    <property type="term" value="C:outer membrane-bounded periplasmic space"/>
    <property type="evidence" value="ECO:0007669"/>
    <property type="project" value="TreeGrafter"/>
</dbReference>
<dbReference type="AlphaFoldDB" id="A0A7C4UB27"/>
<name>A0A7C4UB27_UNCW3</name>
<organism evidence="4">
    <name type="scientific">candidate division WOR-3 bacterium</name>
    <dbReference type="NCBI Taxonomy" id="2052148"/>
    <lineage>
        <taxon>Bacteria</taxon>
        <taxon>Bacteria division WOR-3</taxon>
    </lineage>
</organism>
<keyword evidence="1" id="KW-0378">Hydrolase</keyword>
<dbReference type="PANTHER" id="PTHR30404:SF0">
    <property type="entry name" value="N-ACETYLMURAMOYL-L-ALANINE AMIDASE AMIC"/>
    <property type="match status" value="1"/>
</dbReference>
<protein>
    <submittedName>
        <fullName evidence="4">T9SS type A sorting domain-containing protein</fullName>
    </submittedName>
</protein>
<dbReference type="PANTHER" id="PTHR30404">
    <property type="entry name" value="N-ACETYLMURAMOYL-L-ALANINE AMIDASE"/>
    <property type="match status" value="1"/>
</dbReference>
<dbReference type="Pfam" id="PF01520">
    <property type="entry name" value="Amidase_3"/>
    <property type="match status" value="1"/>
</dbReference>
<dbReference type="SMART" id="SM00646">
    <property type="entry name" value="Ami_3"/>
    <property type="match status" value="1"/>
</dbReference>
<dbReference type="InterPro" id="IPR026444">
    <property type="entry name" value="Secre_tail"/>
</dbReference>
<dbReference type="EMBL" id="DTHG01000088">
    <property type="protein sequence ID" value="HGW92291.1"/>
    <property type="molecule type" value="Genomic_DNA"/>
</dbReference>
<dbReference type="InterPro" id="IPR050695">
    <property type="entry name" value="N-acetylmuramoyl_amidase_3"/>
</dbReference>
<dbReference type="CDD" id="cd02696">
    <property type="entry name" value="MurNAc-LAA"/>
    <property type="match status" value="1"/>
</dbReference>
<keyword evidence="2" id="KW-0732">Signal</keyword>
<evidence type="ECO:0000259" key="3">
    <source>
        <dbReference type="SMART" id="SM00646"/>
    </source>
</evidence>
<evidence type="ECO:0000256" key="2">
    <source>
        <dbReference type="SAM" id="SignalP"/>
    </source>
</evidence>
<dbReference type="GO" id="GO:0008745">
    <property type="term" value="F:N-acetylmuramoyl-L-alanine amidase activity"/>
    <property type="evidence" value="ECO:0007669"/>
    <property type="project" value="InterPro"/>
</dbReference>
<feature type="domain" description="MurNAc-LAA" evidence="3">
    <location>
        <begin position="81"/>
        <end position="196"/>
    </location>
</feature>
<feature type="signal peptide" evidence="2">
    <location>
        <begin position="1"/>
        <end position="23"/>
    </location>
</feature>
<dbReference type="GO" id="GO:0009253">
    <property type="term" value="P:peptidoglycan catabolic process"/>
    <property type="evidence" value="ECO:0007669"/>
    <property type="project" value="InterPro"/>
</dbReference>
<reference evidence="4" key="1">
    <citation type="journal article" date="2020" name="mSystems">
        <title>Genome- and Community-Level Interaction Insights into Carbon Utilization and Element Cycling Functions of Hydrothermarchaeota in Hydrothermal Sediment.</title>
        <authorList>
            <person name="Zhou Z."/>
            <person name="Liu Y."/>
            <person name="Xu W."/>
            <person name="Pan J."/>
            <person name="Luo Z.H."/>
            <person name="Li M."/>
        </authorList>
    </citation>
    <scope>NUCLEOTIDE SEQUENCE [LARGE SCALE GENOMIC DNA]</scope>
    <source>
        <strain evidence="4">SpSt-780</strain>
    </source>
</reference>
<proteinExistence type="predicted"/>
<evidence type="ECO:0000313" key="4">
    <source>
        <dbReference type="EMBL" id="HGW92291.1"/>
    </source>
</evidence>
<dbReference type="NCBIfam" id="TIGR04183">
    <property type="entry name" value="Por_Secre_tail"/>
    <property type="match status" value="1"/>
</dbReference>
<accession>A0A7C4UB27</accession>
<evidence type="ECO:0000256" key="1">
    <source>
        <dbReference type="ARBA" id="ARBA00022801"/>
    </source>
</evidence>
<sequence>MRRKMRILFLLIPNLVFSWTVCLDPGHGGSDPGATGLYYYEKDANLHVANWAKSYLEQVPEITNVGMTRSSDIDVSLEDRVNYANTNSFDRFISIHQNAFDGSVQGTETYCYTYGSANSFALRDSTHPELVKAYFYNDRGVKTADYYVLHYTNMPAILGEGSFIDYNGSYNESWRFAYDWYAHRARQGYGYTKGLCKHLNLSAPSFVLYTNYPESVYADSNFTVRDSFYVPSFQANIDLVFEIKSSTSGNILYTERISNISSGTWIKTFGLSPLISLPDSGYDYYVYFLSYIVPTGGNWNNRFTYVSTSLLPTKVKSNPVPDTSFIVYKSFPTIAYADSNIYVQDSFFIAPSQSPADLIFEIKHRENGNILYQERLSSLGSGYWIKTFGLSPEIRLTDSLSNYNVHFLSVLTPPGGSWSNRYTFASTYATPTTVLTNSPSYIIYMNYPLEIFSDSSFSVQESIFIAESQSPADLIFEVKDRTTGNVLSQKRIENLNQGYYTLNFIDTLQDIGSDYSVYFLSVLTPPSGSWENRYRYKSTYTTPTLVKTNQTGIFEIQNNKNYIYSYPNPSDGNITFIYSLEKEYKDLKILIYDITGRMKYKISLEDKNIKNVKLELDNGIYFYSLYSNDNILANNRIVILK</sequence>
<dbReference type="Gene3D" id="3.40.630.40">
    <property type="entry name" value="Zn-dependent exopeptidases"/>
    <property type="match status" value="1"/>
</dbReference>
<dbReference type="SUPFAM" id="SSF53187">
    <property type="entry name" value="Zn-dependent exopeptidases"/>
    <property type="match status" value="1"/>
</dbReference>
<gene>
    <name evidence="4" type="ORF">ENV67_07120</name>
</gene>
<comment type="caution">
    <text evidence="4">The sequence shown here is derived from an EMBL/GenBank/DDBJ whole genome shotgun (WGS) entry which is preliminary data.</text>
</comment>